<keyword evidence="2" id="KW-1185">Reference proteome</keyword>
<protein>
    <submittedName>
        <fullName evidence="1">Uncharacterized protein</fullName>
    </submittedName>
</protein>
<dbReference type="AlphaFoldDB" id="A0A1L9NAY9"/>
<gene>
    <name evidence="1" type="ORF">ASPTUDRAFT_466890</name>
</gene>
<organism evidence="1 2">
    <name type="scientific">Aspergillus tubingensis (strain CBS 134.48)</name>
    <dbReference type="NCBI Taxonomy" id="767770"/>
    <lineage>
        <taxon>Eukaryota</taxon>
        <taxon>Fungi</taxon>
        <taxon>Dikarya</taxon>
        <taxon>Ascomycota</taxon>
        <taxon>Pezizomycotina</taxon>
        <taxon>Eurotiomycetes</taxon>
        <taxon>Eurotiomycetidae</taxon>
        <taxon>Eurotiales</taxon>
        <taxon>Aspergillaceae</taxon>
        <taxon>Aspergillus</taxon>
        <taxon>Aspergillus subgen. Circumdati</taxon>
    </lineage>
</organism>
<dbReference type="VEuPathDB" id="FungiDB:ASPTUDRAFT_466890"/>
<name>A0A1L9NAY9_ASPTC</name>
<evidence type="ECO:0000313" key="1">
    <source>
        <dbReference type="EMBL" id="OJI86431.1"/>
    </source>
</evidence>
<reference evidence="2" key="1">
    <citation type="journal article" date="2017" name="Genome Biol.">
        <title>Comparative genomics reveals high biological diversity and specific adaptations in the industrially and medically important fungal genus Aspergillus.</title>
        <authorList>
            <person name="de Vries R.P."/>
            <person name="Riley R."/>
            <person name="Wiebenga A."/>
            <person name="Aguilar-Osorio G."/>
            <person name="Amillis S."/>
            <person name="Uchima C.A."/>
            <person name="Anderluh G."/>
            <person name="Asadollahi M."/>
            <person name="Askin M."/>
            <person name="Barry K."/>
            <person name="Battaglia E."/>
            <person name="Bayram O."/>
            <person name="Benocci T."/>
            <person name="Braus-Stromeyer S.A."/>
            <person name="Caldana C."/>
            <person name="Canovas D."/>
            <person name="Cerqueira G.C."/>
            <person name="Chen F."/>
            <person name="Chen W."/>
            <person name="Choi C."/>
            <person name="Clum A."/>
            <person name="Dos Santos R.A."/>
            <person name="Damasio A.R."/>
            <person name="Diallinas G."/>
            <person name="Emri T."/>
            <person name="Fekete E."/>
            <person name="Flipphi M."/>
            <person name="Freyberg S."/>
            <person name="Gallo A."/>
            <person name="Gournas C."/>
            <person name="Habgood R."/>
            <person name="Hainaut M."/>
            <person name="Harispe M.L."/>
            <person name="Henrissat B."/>
            <person name="Hilden K.S."/>
            <person name="Hope R."/>
            <person name="Hossain A."/>
            <person name="Karabika E."/>
            <person name="Karaffa L."/>
            <person name="Karanyi Z."/>
            <person name="Krasevec N."/>
            <person name="Kuo A."/>
            <person name="Kusch H."/>
            <person name="LaButti K."/>
            <person name="Lagendijk E.L."/>
            <person name="Lapidus A."/>
            <person name="Levasseur A."/>
            <person name="Lindquist E."/>
            <person name="Lipzen A."/>
            <person name="Logrieco A.F."/>
            <person name="MacCabe A."/>
            <person name="Maekelae M.R."/>
            <person name="Malavazi I."/>
            <person name="Melin P."/>
            <person name="Meyer V."/>
            <person name="Mielnichuk N."/>
            <person name="Miskei M."/>
            <person name="Molnar A.P."/>
            <person name="Mule G."/>
            <person name="Ngan C.Y."/>
            <person name="Orejas M."/>
            <person name="Orosz E."/>
            <person name="Ouedraogo J.P."/>
            <person name="Overkamp K.M."/>
            <person name="Park H.-S."/>
            <person name="Perrone G."/>
            <person name="Piumi F."/>
            <person name="Punt P.J."/>
            <person name="Ram A.F."/>
            <person name="Ramon A."/>
            <person name="Rauscher S."/>
            <person name="Record E."/>
            <person name="Riano-Pachon D.M."/>
            <person name="Robert V."/>
            <person name="Roehrig J."/>
            <person name="Ruller R."/>
            <person name="Salamov A."/>
            <person name="Salih N.S."/>
            <person name="Samson R.A."/>
            <person name="Sandor E."/>
            <person name="Sanguinetti M."/>
            <person name="Schuetze T."/>
            <person name="Sepcic K."/>
            <person name="Shelest E."/>
            <person name="Sherlock G."/>
            <person name="Sophianopoulou V."/>
            <person name="Squina F.M."/>
            <person name="Sun H."/>
            <person name="Susca A."/>
            <person name="Todd R.B."/>
            <person name="Tsang A."/>
            <person name="Unkles S.E."/>
            <person name="van de Wiele N."/>
            <person name="van Rossen-Uffink D."/>
            <person name="Oliveira J.V."/>
            <person name="Vesth T.C."/>
            <person name="Visser J."/>
            <person name="Yu J.-H."/>
            <person name="Zhou M."/>
            <person name="Andersen M.R."/>
            <person name="Archer D.B."/>
            <person name="Baker S.E."/>
            <person name="Benoit I."/>
            <person name="Brakhage A.A."/>
            <person name="Braus G.H."/>
            <person name="Fischer R."/>
            <person name="Frisvad J.C."/>
            <person name="Goldman G.H."/>
            <person name="Houbraken J."/>
            <person name="Oakley B."/>
            <person name="Pocsi I."/>
            <person name="Scazzocchio C."/>
            <person name="Seiboth B."/>
            <person name="vanKuyk P.A."/>
            <person name="Wortman J."/>
            <person name="Dyer P.S."/>
            <person name="Grigoriev I.V."/>
        </authorList>
    </citation>
    <scope>NUCLEOTIDE SEQUENCE [LARGE SCALE GENOMIC DNA]</scope>
    <source>
        <strain evidence="2">CBS 134.48</strain>
    </source>
</reference>
<dbReference type="Proteomes" id="UP000184304">
    <property type="component" value="Unassembled WGS sequence"/>
</dbReference>
<sequence>MPEKLFAARDGVRRIHTCKAGLSTSKSTLLVSARQSRCLMDRLEGREGRMRRDAICRRESAYMENKLNAELAFTALVGAGQHGEDLPGPAQQRATRQDALRGAVTWGYFDRMVQAPLSGSHRNVKVNTNSVYSWYRASIYPHKNNNPIREIRSPTL</sequence>
<dbReference type="EMBL" id="KV878187">
    <property type="protein sequence ID" value="OJI86431.1"/>
    <property type="molecule type" value="Genomic_DNA"/>
</dbReference>
<evidence type="ECO:0000313" key="2">
    <source>
        <dbReference type="Proteomes" id="UP000184304"/>
    </source>
</evidence>
<proteinExistence type="predicted"/>
<accession>A0A1L9NAY9</accession>